<dbReference type="EMBL" id="KL367603">
    <property type="protein sequence ID" value="KFD62048.1"/>
    <property type="molecule type" value="Genomic_DNA"/>
</dbReference>
<sequence>MLSGISVLYGKKPQSYVRKAFEKALRKSVKGFEDFNKNCAIDEIVSDKLVKLGRELQLDPNEEEIHQFISAKAEELTSEDQIELEEKRRKEVETEKIISGGTGKSRAKKLAEAFGTTSSSVQILEEIDDNCERFAKANRQIQDALACYREICKQMKKSVQTKLDPFLKQAAAGRPSVITEYLLPATTESRRKRSSWGSRSIVTIFLQIQLSMLNGSVSYRFHVSFPDPGADEWFSSGL</sequence>
<organism evidence="1">
    <name type="scientific">Trichuris suis</name>
    <name type="common">pig whipworm</name>
    <dbReference type="NCBI Taxonomy" id="68888"/>
    <lineage>
        <taxon>Eukaryota</taxon>
        <taxon>Metazoa</taxon>
        <taxon>Ecdysozoa</taxon>
        <taxon>Nematoda</taxon>
        <taxon>Enoplea</taxon>
        <taxon>Dorylaimia</taxon>
        <taxon>Trichinellida</taxon>
        <taxon>Trichuridae</taxon>
        <taxon>Trichuris</taxon>
    </lineage>
</organism>
<dbReference type="Proteomes" id="UP000030758">
    <property type="component" value="Unassembled WGS sequence"/>
</dbReference>
<protein>
    <submittedName>
        <fullName evidence="1">Uncharacterized protein</fullName>
    </submittedName>
</protein>
<name>A0A085MXV2_9BILA</name>
<accession>A0A085MXV2</accession>
<gene>
    <name evidence="1" type="ORF">M514_25767</name>
</gene>
<reference evidence="1" key="1">
    <citation type="journal article" date="2014" name="Nat. Genet.">
        <title>Genome and transcriptome of the porcine whipworm Trichuris suis.</title>
        <authorList>
            <person name="Jex A.R."/>
            <person name="Nejsum P."/>
            <person name="Schwarz E.M."/>
            <person name="Hu L."/>
            <person name="Young N.D."/>
            <person name="Hall R.S."/>
            <person name="Korhonen P.K."/>
            <person name="Liao S."/>
            <person name="Thamsborg S."/>
            <person name="Xia J."/>
            <person name="Xu P."/>
            <person name="Wang S."/>
            <person name="Scheerlinck J.P."/>
            <person name="Hofmann A."/>
            <person name="Sternberg P.W."/>
            <person name="Wang J."/>
            <person name="Gasser R.B."/>
        </authorList>
    </citation>
    <scope>NUCLEOTIDE SEQUENCE [LARGE SCALE GENOMIC DNA]</scope>
    <source>
        <strain evidence="1">DCEP-RM93F</strain>
    </source>
</reference>
<proteinExistence type="predicted"/>
<dbReference type="AlphaFoldDB" id="A0A085MXV2"/>
<evidence type="ECO:0000313" key="1">
    <source>
        <dbReference type="EMBL" id="KFD62048.1"/>
    </source>
</evidence>